<evidence type="ECO:0000256" key="3">
    <source>
        <dbReference type="ARBA" id="ARBA00023125"/>
    </source>
</evidence>
<evidence type="ECO:0000256" key="4">
    <source>
        <dbReference type="ARBA" id="ARBA00023163"/>
    </source>
</evidence>
<evidence type="ECO:0000313" key="7">
    <source>
        <dbReference type="EMBL" id="KAI1894644.1"/>
    </source>
</evidence>
<dbReference type="Gene3D" id="3.30.450.20">
    <property type="entry name" value="PAS domain"/>
    <property type="match status" value="2"/>
</dbReference>
<dbReference type="SUPFAM" id="SSF55785">
    <property type="entry name" value="PYP-like sensor domain (PAS domain)"/>
    <property type="match status" value="2"/>
</dbReference>
<dbReference type="Pfam" id="PF23183">
    <property type="entry name" value="bHLH_NPAS4"/>
    <property type="match status" value="1"/>
</dbReference>
<keyword evidence="4" id="KW-0804">Transcription</keyword>
<evidence type="ECO:0000256" key="1">
    <source>
        <dbReference type="ARBA" id="ARBA00004123"/>
    </source>
</evidence>
<dbReference type="InterPro" id="IPR035965">
    <property type="entry name" value="PAS-like_dom_sf"/>
</dbReference>
<dbReference type="Proteomes" id="UP000829720">
    <property type="component" value="Unassembled WGS sequence"/>
</dbReference>
<feature type="domain" description="PAS" evidence="6">
    <location>
        <begin position="111"/>
        <end position="172"/>
    </location>
</feature>
<dbReference type="GO" id="GO:0005634">
    <property type="term" value="C:nucleus"/>
    <property type="evidence" value="ECO:0007669"/>
    <property type="project" value="UniProtKB-SubCell"/>
</dbReference>
<proteinExistence type="predicted"/>
<name>A0A8T3DFU7_9TELE</name>
<dbReference type="InterPro" id="IPR013655">
    <property type="entry name" value="PAS_fold_3"/>
</dbReference>
<feature type="domain" description="PAS" evidence="6">
    <location>
        <begin position="261"/>
        <end position="289"/>
    </location>
</feature>
<dbReference type="PANTHER" id="PTHR23043:SF37">
    <property type="entry name" value="NPAS4 PROTEIN"/>
    <property type="match status" value="1"/>
</dbReference>
<dbReference type="PROSITE" id="PS50112">
    <property type="entry name" value="PAS"/>
    <property type="match status" value="2"/>
</dbReference>
<evidence type="ECO:0000256" key="2">
    <source>
        <dbReference type="ARBA" id="ARBA00023015"/>
    </source>
</evidence>
<accession>A0A8T3DFU7</accession>
<keyword evidence="5" id="KW-0539">Nucleus</keyword>
<dbReference type="SMART" id="SM00091">
    <property type="entry name" value="PAS"/>
    <property type="match status" value="2"/>
</dbReference>
<gene>
    <name evidence="7" type="ORF">AGOR_G00117880</name>
</gene>
<evidence type="ECO:0000259" key="6">
    <source>
        <dbReference type="PROSITE" id="PS50112"/>
    </source>
</evidence>
<dbReference type="AlphaFoldDB" id="A0A8T3DFU7"/>
<dbReference type="InterPro" id="IPR000014">
    <property type="entry name" value="PAS"/>
</dbReference>
<comment type="caution">
    <text evidence="7">The sequence shown here is derived from an EMBL/GenBank/DDBJ whole genome shotgun (WGS) entry which is preliminary data.</text>
</comment>
<dbReference type="InterPro" id="IPR056192">
    <property type="entry name" value="bHLH_NPAS4"/>
</dbReference>
<dbReference type="PANTHER" id="PTHR23043">
    <property type="entry name" value="HYPOXIA-INDUCIBLE FACTOR 1 ALPHA"/>
    <property type="match status" value="1"/>
</dbReference>
<dbReference type="EMBL" id="JAERUA010000010">
    <property type="protein sequence ID" value="KAI1894644.1"/>
    <property type="molecule type" value="Genomic_DNA"/>
</dbReference>
<comment type="subcellular location">
    <subcellularLocation>
        <location evidence="1">Nucleus</location>
    </subcellularLocation>
</comment>
<organism evidence="7 8">
    <name type="scientific">Albula goreensis</name>
    <dbReference type="NCBI Taxonomy" id="1534307"/>
    <lineage>
        <taxon>Eukaryota</taxon>
        <taxon>Metazoa</taxon>
        <taxon>Chordata</taxon>
        <taxon>Craniata</taxon>
        <taxon>Vertebrata</taxon>
        <taxon>Euteleostomi</taxon>
        <taxon>Actinopterygii</taxon>
        <taxon>Neopterygii</taxon>
        <taxon>Teleostei</taxon>
        <taxon>Albuliformes</taxon>
        <taxon>Albulidae</taxon>
        <taxon>Albula</taxon>
    </lineage>
</organism>
<dbReference type="Pfam" id="PF08447">
    <property type="entry name" value="PAS_3"/>
    <property type="match status" value="1"/>
</dbReference>
<dbReference type="CDD" id="cd00130">
    <property type="entry name" value="PAS"/>
    <property type="match status" value="2"/>
</dbReference>
<keyword evidence="3" id="KW-0238">DNA-binding</keyword>
<dbReference type="CDD" id="cd19697">
    <property type="entry name" value="bHLH-PAS_NPAS4_PASD10"/>
    <property type="match status" value="1"/>
</dbReference>
<evidence type="ECO:0000256" key="5">
    <source>
        <dbReference type="ARBA" id="ARBA00023242"/>
    </source>
</evidence>
<dbReference type="OrthoDB" id="9978016at2759"/>
<reference evidence="7" key="1">
    <citation type="submission" date="2021-01" db="EMBL/GenBank/DDBJ databases">
        <authorList>
            <person name="Zahm M."/>
            <person name="Roques C."/>
            <person name="Cabau C."/>
            <person name="Klopp C."/>
            <person name="Donnadieu C."/>
            <person name="Jouanno E."/>
            <person name="Lampietro C."/>
            <person name="Louis A."/>
            <person name="Herpin A."/>
            <person name="Echchiki A."/>
            <person name="Berthelot C."/>
            <person name="Parey E."/>
            <person name="Roest-Crollius H."/>
            <person name="Braasch I."/>
            <person name="Postlethwait J."/>
            <person name="Bobe J."/>
            <person name="Montfort J."/>
            <person name="Bouchez O."/>
            <person name="Begum T."/>
            <person name="Mejri S."/>
            <person name="Adams A."/>
            <person name="Chen W.-J."/>
            <person name="Guiguen Y."/>
        </authorList>
    </citation>
    <scope>NUCLEOTIDE SEQUENCE</scope>
    <source>
        <tissue evidence="7">Blood</tissue>
    </source>
</reference>
<keyword evidence="2" id="KW-0805">Transcription regulation</keyword>
<protein>
    <recommendedName>
        <fullName evidence="6">PAS domain-containing protein</fullName>
    </recommendedName>
</protein>
<evidence type="ECO:0000313" key="8">
    <source>
        <dbReference type="Proteomes" id="UP000829720"/>
    </source>
</evidence>
<dbReference type="GO" id="GO:0000977">
    <property type="term" value="F:RNA polymerase II transcription regulatory region sequence-specific DNA binding"/>
    <property type="evidence" value="ECO:0007669"/>
    <property type="project" value="TreeGrafter"/>
</dbReference>
<sequence>MRQGAVGFKVRLKCKTLVLSTALYLHPLPPTSGLPDTLKMVLHRSTKGASKARRDHINSEIRNMRNLLPIPSEEKERLSYLHSMAAICIFIRKSIIYPEFQVEGHGCPLPYEDFLPALPGFIIAMTREGKLIYVSENVVDYLGYSMVDILQGDSFYDMVESADVEVAKSHLEAVGNLATEFVCQMHMSKPLRLRQGSSSCSMLVSGRFQAIPQSFLPRSDLSQAFVALCTPTADQLCDSNAQSTMGHFESIHQLDMTYHQVSDSVLFHLGYSEEEMIGRSWYSLLHPDDLTLSTAGHQSLQQGNAKMVLRLQCKNLSWVWLYIQATREASKQTVYCTNYVISKTEATFLSQKIYSDISGAQRSSPPDSSQPLVSCDPECHYEANQACDSSPPALLRDVPILPTALSYSPDSTHSPTLQESRSSDLLLDSYSSTEDFLSPQESSSPYENFLSAEESTPTYPSFHGSHLSSCELFQPISDQTFHLSNLGVVSSHSSESPYGFPVCPTDACVVPDFLPQVDPCRVVSDVSFHPEDFSLQVQHPEGTGPFLSPHSTVLMTPDPSPTTESGFQYSQEEQVEISILAQQISSLASSFHVYHSQSPAPRLSSSLHSAYSKASTVDSPALPPQETLHPMNTCSHPIKPELVLDEDIIDSILKQLGQVSDREGTTFSRLAPTSHSEHTCRQNALEVQDSALAITTLVDKHPSTLTLLDPGTITSGCHEDAKLTSGCHGDTNELYQLNQYLCSSFKQDGLVEESMY</sequence>
<keyword evidence="8" id="KW-1185">Reference proteome</keyword>
<dbReference type="GO" id="GO:0000981">
    <property type="term" value="F:DNA-binding transcription factor activity, RNA polymerase II-specific"/>
    <property type="evidence" value="ECO:0007669"/>
    <property type="project" value="TreeGrafter"/>
</dbReference>